<comment type="caution">
    <text evidence="2">The sequence shown here is derived from an EMBL/GenBank/DDBJ whole genome shotgun (WGS) entry which is preliminary data.</text>
</comment>
<protein>
    <submittedName>
        <fullName evidence="2">Uncharacterized protein</fullName>
    </submittedName>
</protein>
<organism evidence="2 3">
    <name type="scientific">Tanacetum coccineum</name>
    <dbReference type="NCBI Taxonomy" id="301880"/>
    <lineage>
        <taxon>Eukaryota</taxon>
        <taxon>Viridiplantae</taxon>
        <taxon>Streptophyta</taxon>
        <taxon>Embryophyta</taxon>
        <taxon>Tracheophyta</taxon>
        <taxon>Spermatophyta</taxon>
        <taxon>Magnoliopsida</taxon>
        <taxon>eudicotyledons</taxon>
        <taxon>Gunneridae</taxon>
        <taxon>Pentapetalae</taxon>
        <taxon>asterids</taxon>
        <taxon>campanulids</taxon>
        <taxon>Asterales</taxon>
        <taxon>Asteraceae</taxon>
        <taxon>Asteroideae</taxon>
        <taxon>Anthemideae</taxon>
        <taxon>Anthemidinae</taxon>
        <taxon>Tanacetum</taxon>
    </lineage>
</organism>
<reference evidence="2" key="1">
    <citation type="journal article" date="2022" name="Int. J. Mol. Sci.">
        <title>Draft Genome of Tanacetum Coccineum: Genomic Comparison of Closely Related Tanacetum-Family Plants.</title>
        <authorList>
            <person name="Yamashiro T."/>
            <person name="Shiraishi A."/>
            <person name="Nakayama K."/>
            <person name="Satake H."/>
        </authorList>
    </citation>
    <scope>NUCLEOTIDE SEQUENCE</scope>
</reference>
<keyword evidence="3" id="KW-1185">Reference proteome</keyword>
<feature type="region of interest" description="Disordered" evidence="1">
    <location>
        <begin position="20"/>
        <end position="50"/>
    </location>
</feature>
<dbReference type="Proteomes" id="UP001151760">
    <property type="component" value="Unassembled WGS sequence"/>
</dbReference>
<name>A0ABQ5GEC5_9ASTR</name>
<gene>
    <name evidence="2" type="ORF">Tco_1033245</name>
</gene>
<evidence type="ECO:0000313" key="2">
    <source>
        <dbReference type="EMBL" id="GJT73959.1"/>
    </source>
</evidence>
<evidence type="ECO:0000256" key="1">
    <source>
        <dbReference type="SAM" id="MobiDB-lite"/>
    </source>
</evidence>
<accession>A0ABQ5GEC5</accession>
<sequence>MSAHDDFSLHDDEELSLHDDASLAGSLPASNKGDAPAKPPQNFKPQNTFKHHTAKWELKKRVTKVWMVYTGFFLQTTKEEQLVMRKERKASNSVANGCSKRFNLSAFFMDG</sequence>
<proteinExistence type="predicted"/>
<reference evidence="2" key="2">
    <citation type="submission" date="2022-01" db="EMBL/GenBank/DDBJ databases">
        <authorList>
            <person name="Yamashiro T."/>
            <person name="Shiraishi A."/>
            <person name="Satake H."/>
            <person name="Nakayama K."/>
        </authorList>
    </citation>
    <scope>NUCLEOTIDE SEQUENCE</scope>
</reference>
<evidence type="ECO:0000313" key="3">
    <source>
        <dbReference type="Proteomes" id="UP001151760"/>
    </source>
</evidence>
<dbReference type="EMBL" id="BQNB010018399">
    <property type="protein sequence ID" value="GJT73959.1"/>
    <property type="molecule type" value="Genomic_DNA"/>
</dbReference>